<dbReference type="AlphaFoldDB" id="A0A7G9RIN4"/>
<keyword evidence="2" id="KW-1185">Reference proteome</keyword>
<evidence type="ECO:0000313" key="2">
    <source>
        <dbReference type="Proteomes" id="UP000515811"/>
    </source>
</evidence>
<proteinExistence type="predicted"/>
<dbReference type="KEGG" id="drg:H9K76_12340"/>
<name>A0A7G9RIN4_9BURK</name>
<protein>
    <submittedName>
        <fullName evidence="1">Glycosyl transferase</fullName>
    </submittedName>
</protein>
<dbReference type="SUPFAM" id="SSF53756">
    <property type="entry name" value="UDP-Glycosyltransferase/glycogen phosphorylase"/>
    <property type="match status" value="1"/>
</dbReference>
<organism evidence="1 2">
    <name type="scientific">Diaphorobacter ruginosibacter</name>
    <dbReference type="NCBI Taxonomy" id="1715720"/>
    <lineage>
        <taxon>Bacteria</taxon>
        <taxon>Pseudomonadati</taxon>
        <taxon>Pseudomonadota</taxon>
        <taxon>Betaproteobacteria</taxon>
        <taxon>Burkholderiales</taxon>
        <taxon>Comamonadaceae</taxon>
        <taxon>Diaphorobacter</taxon>
    </lineage>
</organism>
<keyword evidence="1" id="KW-0808">Transferase</keyword>
<dbReference type="GO" id="GO:0016740">
    <property type="term" value="F:transferase activity"/>
    <property type="evidence" value="ECO:0007669"/>
    <property type="project" value="UniProtKB-KW"/>
</dbReference>
<dbReference type="Gene3D" id="3.40.50.2000">
    <property type="entry name" value="Glycogen Phosphorylase B"/>
    <property type="match status" value="1"/>
</dbReference>
<dbReference type="RefSeq" id="WP_187595732.1">
    <property type="nucleotide sequence ID" value="NZ_CP060714.1"/>
</dbReference>
<gene>
    <name evidence="1" type="ORF">H9K76_12340</name>
</gene>
<reference evidence="1 2" key="1">
    <citation type="submission" date="2020-08" db="EMBL/GenBank/DDBJ databases">
        <title>Genome sequence of Diaphorobacter ruginosibacter DSM 27467T.</title>
        <authorList>
            <person name="Hyun D.-W."/>
            <person name="Bae J.-W."/>
        </authorList>
    </citation>
    <scope>NUCLEOTIDE SEQUENCE [LARGE SCALE GENOMIC DNA]</scope>
    <source>
        <strain evidence="1 2">DSM 27467</strain>
    </source>
</reference>
<evidence type="ECO:0000313" key="1">
    <source>
        <dbReference type="EMBL" id="QNN55459.1"/>
    </source>
</evidence>
<dbReference type="Proteomes" id="UP000515811">
    <property type="component" value="Chromosome"/>
</dbReference>
<accession>A0A7G9RIN4</accession>
<sequence>MRLVYLSPVPWNSFAQRPHKFVRWFHERTGEPVLWIEPYPTRFPKLQDVKRLQAPSEQKILIDTPDWLQVVKAGALPIEPLPGSAVLNRVLWKPVFNAFDQFSRGGKTCLTVGKPSLLALSLLQRGGHSVSLYDAMDDFPAFYEGLSRVAFARRERLIARHVDMIWASSSALRNRWAKHHANVRLVLNGLDLAAMPEPPETRHATLHPVQTGAQPTGDEQGKVFGYVGTIASWFDWDWVITLAESRPRDEIRLIGPVFEPAARKLPDNIRLLPEREHEAALAAMLDFDVALIPFKQNKLTGSVDPIKYYEYRALALPILSTDFGEMSFRADEPGVFITGSHASTQSLAEQALHFHRDRSQAIAFARENAWEQRFDSARAFPPFPQVPVSS</sequence>
<dbReference type="EMBL" id="CP060714">
    <property type="protein sequence ID" value="QNN55459.1"/>
    <property type="molecule type" value="Genomic_DNA"/>
</dbReference>